<keyword evidence="2" id="KW-0547">Nucleotide-binding</keyword>
<dbReference type="GO" id="GO:0043531">
    <property type="term" value="F:ADP binding"/>
    <property type="evidence" value="ECO:0007669"/>
    <property type="project" value="TreeGrafter"/>
</dbReference>
<dbReference type="InterPro" id="IPR038376">
    <property type="entry name" value="ATP_synth_asu_C_sf"/>
</dbReference>
<evidence type="ECO:0000313" key="10">
    <source>
        <dbReference type="Proteomes" id="UP000034889"/>
    </source>
</evidence>
<dbReference type="AlphaFoldDB" id="A0A0G1M7K7"/>
<feature type="domain" description="ATP synthase alpha subunit C-terminal" evidence="8">
    <location>
        <begin position="13"/>
        <end position="138"/>
    </location>
</feature>
<dbReference type="GO" id="GO:0046933">
    <property type="term" value="F:proton-transporting ATP synthase activity, rotational mechanism"/>
    <property type="evidence" value="ECO:0007669"/>
    <property type="project" value="InterPro"/>
</dbReference>
<dbReference type="EMBL" id="LCJM01000055">
    <property type="protein sequence ID" value="KKT76887.1"/>
    <property type="molecule type" value="Genomic_DNA"/>
</dbReference>
<proteinExistence type="predicted"/>
<protein>
    <submittedName>
        <fullName evidence="9">ATP synthase subunit alpha</fullName>
    </submittedName>
</protein>
<name>A0A0G1M7K7_9BACT</name>
<sequence>MGLSVSRVGSAAQTKAMKKVAGKMRLELAQFRELAAFVQFSSDLDPDTKKKIARGELLTEILKQADLEPAPFEKAVVILYAALSGAMDNIPIPEAQSYASGLLDWLEKLHRDEILGAIRKSSDFTDEVEEKLKAAIKDYGISAKS</sequence>
<reference evidence="9 10" key="1">
    <citation type="journal article" date="2015" name="Nature">
        <title>rRNA introns, odd ribosomes, and small enigmatic genomes across a large radiation of phyla.</title>
        <authorList>
            <person name="Brown C.T."/>
            <person name="Hug L.A."/>
            <person name="Thomas B.C."/>
            <person name="Sharon I."/>
            <person name="Castelle C.J."/>
            <person name="Singh A."/>
            <person name="Wilkins M.J."/>
            <person name="Williams K.H."/>
            <person name="Banfield J.F."/>
        </authorList>
    </citation>
    <scope>NUCLEOTIDE SEQUENCE [LARGE SCALE GENOMIC DNA]</scope>
</reference>
<comment type="caution">
    <text evidence="9">The sequence shown here is derived from an EMBL/GenBank/DDBJ whole genome shotgun (WGS) entry which is preliminary data.</text>
</comment>
<keyword evidence="7" id="KW-0066">ATP synthesis</keyword>
<dbReference type="SUPFAM" id="SSF47917">
    <property type="entry name" value="C-terminal domain of alpha and beta subunits of F1 ATP synthase"/>
    <property type="match status" value="1"/>
</dbReference>
<keyword evidence="3" id="KW-0067">ATP-binding</keyword>
<dbReference type="InterPro" id="IPR000793">
    <property type="entry name" value="ATP_synth_asu_C"/>
</dbReference>
<organism evidence="9 10">
    <name type="scientific">Candidatus Giovannonibacteria bacterium GW2011_GWC2_44_8</name>
    <dbReference type="NCBI Taxonomy" id="1618657"/>
    <lineage>
        <taxon>Bacteria</taxon>
        <taxon>Candidatus Giovannoniibacteriota</taxon>
    </lineage>
</organism>
<dbReference type="GO" id="GO:0005524">
    <property type="term" value="F:ATP binding"/>
    <property type="evidence" value="ECO:0007669"/>
    <property type="project" value="UniProtKB-KW"/>
</dbReference>
<evidence type="ECO:0000256" key="4">
    <source>
        <dbReference type="ARBA" id="ARBA00023065"/>
    </source>
</evidence>
<accession>A0A0G1M7K7</accession>
<gene>
    <name evidence="9" type="ORF">UW74_C0055G0003</name>
</gene>
<keyword evidence="6" id="KW-0139">CF(1)</keyword>
<keyword evidence="1" id="KW-0813">Transport</keyword>
<evidence type="ECO:0000256" key="5">
    <source>
        <dbReference type="ARBA" id="ARBA00023136"/>
    </source>
</evidence>
<dbReference type="GO" id="GO:0045259">
    <property type="term" value="C:proton-transporting ATP synthase complex"/>
    <property type="evidence" value="ECO:0007669"/>
    <property type="project" value="UniProtKB-KW"/>
</dbReference>
<dbReference type="PATRIC" id="fig|1618657.3.peg.562"/>
<keyword evidence="5" id="KW-0472">Membrane</keyword>
<evidence type="ECO:0000313" key="9">
    <source>
        <dbReference type="EMBL" id="KKT76887.1"/>
    </source>
</evidence>
<dbReference type="PANTHER" id="PTHR48082:SF2">
    <property type="entry name" value="ATP SYNTHASE SUBUNIT ALPHA, MITOCHONDRIAL"/>
    <property type="match status" value="1"/>
</dbReference>
<dbReference type="PANTHER" id="PTHR48082">
    <property type="entry name" value="ATP SYNTHASE SUBUNIT ALPHA, MITOCHONDRIAL"/>
    <property type="match status" value="1"/>
</dbReference>
<dbReference type="Gene3D" id="1.20.150.20">
    <property type="entry name" value="ATP synthase alpha/beta chain, C-terminal domain"/>
    <property type="match status" value="1"/>
</dbReference>
<dbReference type="FunFam" id="1.20.150.20:FF:000001">
    <property type="entry name" value="ATP synthase subunit alpha"/>
    <property type="match status" value="1"/>
</dbReference>
<evidence type="ECO:0000256" key="3">
    <source>
        <dbReference type="ARBA" id="ARBA00022840"/>
    </source>
</evidence>
<dbReference type="Proteomes" id="UP000034889">
    <property type="component" value="Unassembled WGS sequence"/>
</dbReference>
<evidence type="ECO:0000256" key="6">
    <source>
        <dbReference type="ARBA" id="ARBA00023196"/>
    </source>
</evidence>
<keyword evidence="4" id="KW-0406">Ion transport</keyword>
<evidence type="ECO:0000259" key="8">
    <source>
        <dbReference type="Pfam" id="PF00306"/>
    </source>
</evidence>
<dbReference type="Pfam" id="PF00306">
    <property type="entry name" value="ATP-synt_ab_C"/>
    <property type="match status" value="1"/>
</dbReference>
<evidence type="ECO:0000256" key="7">
    <source>
        <dbReference type="ARBA" id="ARBA00023310"/>
    </source>
</evidence>
<dbReference type="InterPro" id="IPR005294">
    <property type="entry name" value="ATP_synth_F1_asu"/>
</dbReference>
<evidence type="ECO:0000256" key="2">
    <source>
        <dbReference type="ARBA" id="ARBA00022741"/>
    </source>
</evidence>
<evidence type="ECO:0000256" key="1">
    <source>
        <dbReference type="ARBA" id="ARBA00022448"/>
    </source>
</evidence>
<dbReference type="CDD" id="cd18113">
    <property type="entry name" value="ATP-synt_F1_alpha_C"/>
    <property type="match status" value="1"/>
</dbReference>